<feature type="compositionally biased region" description="Basic and acidic residues" evidence="1">
    <location>
        <begin position="10"/>
        <end position="21"/>
    </location>
</feature>
<dbReference type="Proteomes" id="UP000183642">
    <property type="component" value="Unassembled WGS sequence"/>
</dbReference>
<dbReference type="EMBL" id="FOWE01000001">
    <property type="protein sequence ID" value="SFN84515.1"/>
    <property type="molecule type" value="Genomic_DNA"/>
</dbReference>
<feature type="region of interest" description="Disordered" evidence="1">
    <location>
        <begin position="1"/>
        <end position="21"/>
    </location>
</feature>
<accession>A0A1I5CBX1</accession>
<dbReference type="AlphaFoldDB" id="A0A1I5CBX1"/>
<dbReference type="OrthoDB" id="5188866at2"/>
<feature type="compositionally biased region" description="Basic residues" evidence="1">
    <location>
        <begin position="94"/>
        <end position="109"/>
    </location>
</feature>
<organism evidence="2 3">
    <name type="scientific">Geodermatophilus obscurus</name>
    <dbReference type="NCBI Taxonomy" id="1861"/>
    <lineage>
        <taxon>Bacteria</taxon>
        <taxon>Bacillati</taxon>
        <taxon>Actinomycetota</taxon>
        <taxon>Actinomycetes</taxon>
        <taxon>Geodermatophilales</taxon>
        <taxon>Geodermatophilaceae</taxon>
        <taxon>Geodermatophilus</taxon>
    </lineage>
</organism>
<proteinExistence type="predicted"/>
<feature type="region of interest" description="Disordered" evidence="1">
    <location>
        <begin position="33"/>
        <end position="109"/>
    </location>
</feature>
<protein>
    <submittedName>
        <fullName evidence="2">Uncharacterized protein</fullName>
    </submittedName>
</protein>
<sequence>MDRSTPPTPGDDRRREMSPDEKLIAQWEAQHDVAARGHRGDPLGLQRSLSRERLADQCRPPRGATASRDAAAQGQPRAADAMPGPAPGEPQVPARRHPWRRFHHHSSEH</sequence>
<evidence type="ECO:0000313" key="3">
    <source>
        <dbReference type="Proteomes" id="UP000183642"/>
    </source>
</evidence>
<evidence type="ECO:0000313" key="2">
    <source>
        <dbReference type="EMBL" id="SFN84515.1"/>
    </source>
</evidence>
<reference evidence="3" key="1">
    <citation type="submission" date="2016-10" db="EMBL/GenBank/DDBJ databases">
        <authorList>
            <person name="Varghese N."/>
            <person name="Submissions S."/>
        </authorList>
    </citation>
    <scope>NUCLEOTIDE SEQUENCE [LARGE SCALE GENOMIC DNA]</scope>
    <source>
        <strain evidence="3">DSM 43161</strain>
    </source>
</reference>
<evidence type="ECO:0000256" key="1">
    <source>
        <dbReference type="SAM" id="MobiDB-lite"/>
    </source>
</evidence>
<feature type="compositionally biased region" description="Low complexity" evidence="1">
    <location>
        <begin position="68"/>
        <end position="81"/>
    </location>
</feature>
<dbReference type="RefSeq" id="WP_075011678.1">
    <property type="nucleotide sequence ID" value="NZ_FOWE01000001.1"/>
</dbReference>
<gene>
    <name evidence="2" type="ORF">SAMN05660359_00222</name>
</gene>
<name>A0A1I5CBX1_9ACTN</name>
<keyword evidence="3" id="KW-1185">Reference proteome</keyword>